<accession>A0A8K0UF05</accession>
<keyword evidence="1" id="KW-0812">Transmembrane</keyword>
<sequence>MSRQLAFRISSVCIVHYTLFTMQHTTQAHAPQRVVGLVISIADQEHRHSHSWWRFPAMLLVFFTGLNEVLFSALMSLAFTALTKQVYPLSSISRGKNRGDNTSHPDFDRRSAFFPMGPHTSHRFGVGRYGLQNIEATSPTHLPHRSL</sequence>
<comment type="caution">
    <text evidence="2">The sequence shown here is derived from an EMBL/GenBank/DDBJ whole genome shotgun (WGS) entry which is preliminary data.</text>
</comment>
<proteinExistence type="predicted"/>
<evidence type="ECO:0000313" key="2">
    <source>
        <dbReference type="EMBL" id="KAH8079832.1"/>
    </source>
</evidence>
<keyword evidence="3" id="KW-1185">Reference proteome</keyword>
<reference evidence="2" key="1">
    <citation type="journal article" date="2021" name="New Phytol.">
        <title>Evolutionary innovations through gain and loss of genes in the ectomycorrhizal Boletales.</title>
        <authorList>
            <person name="Wu G."/>
            <person name="Miyauchi S."/>
            <person name="Morin E."/>
            <person name="Kuo A."/>
            <person name="Drula E."/>
            <person name="Varga T."/>
            <person name="Kohler A."/>
            <person name="Feng B."/>
            <person name="Cao Y."/>
            <person name="Lipzen A."/>
            <person name="Daum C."/>
            <person name="Hundley H."/>
            <person name="Pangilinan J."/>
            <person name="Johnson J."/>
            <person name="Barry K."/>
            <person name="LaButti K."/>
            <person name="Ng V."/>
            <person name="Ahrendt S."/>
            <person name="Min B."/>
            <person name="Choi I.G."/>
            <person name="Park H."/>
            <person name="Plett J.M."/>
            <person name="Magnuson J."/>
            <person name="Spatafora J.W."/>
            <person name="Nagy L.G."/>
            <person name="Henrissat B."/>
            <person name="Grigoriev I.V."/>
            <person name="Yang Z.L."/>
            <person name="Xu J."/>
            <person name="Martin F.M."/>
        </authorList>
    </citation>
    <scope>NUCLEOTIDE SEQUENCE</scope>
    <source>
        <strain evidence="2">KKN 215</strain>
    </source>
</reference>
<evidence type="ECO:0000313" key="3">
    <source>
        <dbReference type="Proteomes" id="UP000813824"/>
    </source>
</evidence>
<feature type="transmembrane region" description="Helical" evidence="1">
    <location>
        <begin position="57"/>
        <end position="82"/>
    </location>
</feature>
<name>A0A8K0UF05_9AGAR</name>
<dbReference type="EMBL" id="JAEVFJ010000055">
    <property type="protein sequence ID" value="KAH8079832.1"/>
    <property type="molecule type" value="Genomic_DNA"/>
</dbReference>
<evidence type="ECO:0000256" key="1">
    <source>
        <dbReference type="SAM" id="Phobius"/>
    </source>
</evidence>
<dbReference type="AlphaFoldDB" id="A0A8K0UF05"/>
<dbReference type="Proteomes" id="UP000813824">
    <property type="component" value="Unassembled WGS sequence"/>
</dbReference>
<gene>
    <name evidence="2" type="ORF">BXZ70DRAFT_646488</name>
</gene>
<organism evidence="2 3">
    <name type="scientific">Cristinia sonorae</name>
    <dbReference type="NCBI Taxonomy" id="1940300"/>
    <lineage>
        <taxon>Eukaryota</taxon>
        <taxon>Fungi</taxon>
        <taxon>Dikarya</taxon>
        <taxon>Basidiomycota</taxon>
        <taxon>Agaricomycotina</taxon>
        <taxon>Agaricomycetes</taxon>
        <taxon>Agaricomycetidae</taxon>
        <taxon>Agaricales</taxon>
        <taxon>Pleurotineae</taxon>
        <taxon>Stephanosporaceae</taxon>
        <taxon>Cristinia</taxon>
    </lineage>
</organism>
<keyword evidence="1" id="KW-1133">Transmembrane helix</keyword>
<keyword evidence="1" id="KW-0472">Membrane</keyword>
<protein>
    <submittedName>
        <fullName evidence="2">Uncharacterized protein</fullName>
    </submittedName>
</protein>